<sequence length="80" mass="8920">MDEIAMGAARGLENLHLITYNIPAGKYIDHGPIFYKDGSRPTYVNSIALDKEGNVYTLARFLHNGKEVEDLVKIPDPFGK</sequence>
<evidence type="ECO:0000313" key="1">
    <source>
        <dbReference type="EMBL" id="MPN55256.1"/>
    </source>
</evidence>
<dbReference type="EMBL" id="VSSQ01124286">
    <property type="protein sequence ID" value="MPN55256.1"/>
    <property type="molecule type" value="Genomic_DNA"/>
</dbReference>
<proteinExistence type="predicted"/>
<comment type="caution">
    <text evidence="1">The sequence shown here is derived from an EMBL/GenBank/DDBJ whole genome shotgun (WGS) entry which is preliminary data.</text>
</comment>
<dbReference type="AlphaFoldDB" id="A0A645IVQ3"/>
<accession>A0A645IVQ3</accession>
<gene>
    <name evidence="1" type="ORF">SDC9_202937</name>
</gene>
<reference evidence="1" key="1">
    <citation type="submission" date="2019-08" db="EMBL/GenBank/DDBJ databases">
        <authorList>
            <person name="Kucharzyk K."/>
            <person name="Murdoch R.W."/>
            <person name="Higgins S."/>
            <person name="Loffler F."/>
        </authorList>
    </citation>
    <scope>NUCLEOTIDE SEQUENCE</scope>
</reference>
<organism evidence="1">
    <name type="scientific">bioreactor metagenome</name>
    <dbReference type="NCBI Taxonomy" id="1076179"/>
    <lineage>
        <taxon>unclassified sequences</taxon>
        <taxon>metagenomes</taxon>
        <taxon>ecological metagenomes</taxon>
    </lineage>
</organism>
<name>A0A645IVQ3_9ZZZZ</name>
<protein>
    <submittedName>
        <fullName evidence="1">Uncharacterized protein</fullName>
    </submittedName>
</protein>